<dbReference type="PANTHER" id="PTHR30258">
    <property type="entry name" value="TYPE II SECRETION SYSTEM PROTEIN GSPE-RELATED"/>
    <property type="match status" value="1"/>
</dbReference>
<sequence length="590" mass="66401">MIHENQTLTILKTQNTLNQGILAEAAQNAEKQRKPLSEYLIEQKLLTETDLYQTLSKHFRLPFVDLSQKHLQDAVLDLLPEAIAQTHQVAIFDQNENDVLLAMLDPDDLQAIDFVEKRTGKKVKPHITTPSAMQHLLNQYHRGVEDSVAQLAERIEPKLQSNIEHLTTQTTKSKEKTEDTTKLREMSEELPVIRIVDTLLEYAVFSRASDVHIEPTPKDVIVRFRIDGLLGDVMTLPKTIQAGIVARIKVLSNLKLDEHRLPQDGRFKIESKNYKISLRVSIIPVYDGEKVVLRLLNETGQVISLEELGLLLGQRHIVEKNMEKPHGMILVTGPTGSGKTTTLYSIMHLLNQQTVNICTIEDPIEYRMPRINQSQVNPRIGFTFATGLRALLRQDPDIIMVGEIRDQETAEICAHAAMTGHLVLSTLHTNDAPGSLPRLQEMGVAPFLVASTTNCIIAQRLVRKLCACKEPYHIDKELLKKIEEQFHVPILLKILQKEQEAAVTSLEAVTFYKPKGCAECNNNGYKGRIGIFEVLEITETIAQLILEEATKIALTKAAQQEGMITMVEDGFIKAQRGTTSIEEILRVTKD</sequence>
<dbReference type="PANTHER" id="PTHR30258:SF2">
    <property type="entry name" value="COMG OPERON PROTEIN 1"/>
    <property type="match status" value="1"/>
</dbReference>
<dbReference type="STRING" id="1798540.A3B74_01565"/>
<comment type="similarity">
    <text evidence="1">Belongs to the GSP E family.</text>
</comment>
<organism evidence="5 6">
    <name type="scientific">Candidatus Kerfeldbacteria bacterium RIFCSPHIGHO2_02_FULL_42_14</name>
    <dbReference type="NCBI Taxonomy" id="1798540"/>
    <lineage>
        <taxon>Bacteria</taxon>
        <taxon>Candidatus Kerfeldiibacteriota</taxon>
    </lineage>
</organism>
<evidence type="ECO:0000256" key="2">
    <source>
        <dbReference type="ARBA" id="ARBA00022741"/>
    </source>
</evidence>
<dbReference type="Gene3D" id="3.30.300.160">
    <property type="entry name" value="Type II secretion system, protein E, N-terminal domain"/>
    <property type="match status" value="1"/>
</dbReference>
<accession>A0A1G2ASN1</accession>
<evidence type="ECO:0000313" key="5">
    <source>
        <dbReference type="EMBL" id="OGY79921.1"/>
    </source>
</evidence>
<name>A0A1G2ASN1_9BACT</name>
<dbReference type="Proteomes" id="UP000177165">
    <property type="component" value="Unassembled WGS sequence"/>
</dbReference>
<evidence type="ECO:0000259" key="4">
    <source>
        <dbReference type="PROSITE" id="PS00662"/>
    </source>
</evidence>
<proteinExistence type="inferred from homology"/>
<dbReference type="InterPro" id="IPR007831">
    <property type="entry name" value="T2SS_GspE_N"/>
</dbReference>
<reference evidence="5 6" key="1">
    <citation type="journal article" date="2016" name="Nat. Commun.">
        <title>Thousands of microbial genomes shed light on interconnected biogeochemical processes in an aquifer system.</title>
        <authorList>
            <person name="Anantharaman K."/>
            <person name="Brown C.T."/>
            <person name="Hug L.A."/>
            <person name="Sharon I."/>
            <person name="Castelle C.J."/>
            <person name="Probst A.J."/>
            <person name="Thomas B.C."/>
            <person name="Singh A."/>
            <person name="Wilkins M.J."/>
            <person name="Karaoz U."/>
            <person name="Brodie E.L."/>
            <person name="Williams K.H."/>
            <person name="Hubbard S.S."/>
            <person name="Banfield J.F."/>
        </authorList>
    </citation>
    <scope>NUCLEOTIDE SEQUENCE [LARGE SCALE GENOMIC DNA]</scope>
</reference>
<dbReference type="GO" id="GO:0005524">
    <property type="term" value="F:ATP binding"/>
    <property type="evidence" value="ECO:0007669"/>
    <property type="project" value="UniProtKB-KW"/>
</dbReference>
<evidence type="ECO:0000313" key="6">
    <source>
        <dbReference type="Proteomes" id="UP000177165"/>
    </source>
</evidence>
<keyword evidence="3" id="KW-0067">ATP-binding</keyword>
<evidence type="ECO:0000256" key="3">
    <source>
        <dbReference type="ARBA" id="ARBA00022840"/>
    </source>
</evidence>
<dbReference type="SMART" id="SM00382">
    <property type="entry name" value="AAA"/>
    <property type="match status" value="1"/>
</dbReference>
<dbReference type="Gene3D" id="3.30.450.90">
    <property type="match status" value="1"/>
</dbReference>
<dbReference type="Pfam" id="PF05157">
    <property type="entry name" value="MshEN"/>
    <property type="match status" value="1"/>
</dbReference>
<evidence type="ECO:0000256" key="1">
    <source>
        <dbReference type="ARBA" id="ARBA00006611"/>
    </source>
</evidence>
<dbReference type="EMBL" id="MHKB01000003">
    <property type="protein sequence ID" value="OGY79921.1"/>
    <property type="molecule type" value="Genomic_DNA"/>
</dbReference>
<dbReference type="Pfam" id="PF00437">
    <property type="entry name" value="T2SSE"/>
    <property type="match status" value="1"/>
</dbReference>
<dbReference type="InterPro" id="IPR037257">
    <property type="entry name" value="T2SS_E_N_sf"/>
</dbReference>
<dbReference type="Gene3D" id="3.40.50.300">
    <property type="entry name" value="P-loop containing nucleotide triphosphate hydrolases"/>
    <property type="match status" value="1"/>
</dbReference>
<dbReference type="SUPFAM" id="SSF52540">
    <property type="entry name" value="P-loop containing nucleoside triphosphate hydrolases"/>
    <property type="match status" value="1"/>
</dbReference>
<dbReference type="AlphaFoldDB" id="A0A1G2ASN1"/>
<dbReference type="FunFam" id="3.40.50.300:FF:000398">
    <property type="entry name" value="Type IV pilus assembly ATPase PilB"/>
    <property type="match status" value="1"/>
</dbReference>
<dbReference type="PROSITE" id="PS00662">
    <property type="entry name" value="T2SP_E"/>
    <property type="match status" value="1"/>
</dbReference>
<dbReference type="InterPro" id="IPR003593">
    <property type="entry name" value="AAA+_ATPase"/>
</dbReference>
<dbReference type="InterPro" id="IPR001482">
    <property type="entry name" value="T2SS/T4SS_dom"/>
</dbReference>
<dbReference type="GO" id="GO:0005886">
    <property type="term" value="C:plasma membrane"/>
    <property type="evidence" value="ECO:0007669"/>
    <property type="project" value="TreeGrafter"/>
</dbReference>
<dbReference type="InterPro" id="IPR027417">
    <property type="entry name" value="P-loop_NTPase"/>
</dbReference>
<keyword evidence="2" id="KW-0547">Nucleotide-binding</keyword>
<protein>
    <recommendedName>
        <fullName evidence="4">Bacterial type II secretion system protein E domain-containing protein</fullName>
    </recommendedName>
</protein>
<gene>
    <name evidence="5" type="ORF">A3B74_01565</name>
</gene>
<feature type="domain" description="Bacterial type II secretion system protein E" evidence="4">
    <location>
        <begin position="392"/>
        <end position="406"/>
    </location>
</feature>
<dbReference type="GO" id="GO:0016887">
    <property type="term" value="F:ATP hydrolysis activity"/>
    <property type="evidence" value="ECO:0007669"/>
    <property type="project" value="TreeGrafter"/>
</dbReference>
<dbReference type="SUPFAM" id="SSF160246">
    <property type="entry name" value="EspE N-terminal domain-like"/>
    <property type="match status" value="1"/>
</dbReference>
<dbReference type="CDD" id="cd01129">
    <property type="entry name" value="PulE-GspE-like"/>
    <property type="match status" value="1"/>
</dbReference>
<comment type="caution">
    <text evidence="5">The sequence shown here is derived from an EMBL/GenBank/DDBJ whole genome shotgun (WGS) entry which is preliminary data.</text>
</comment>